<sequence length="77" mass="8666">SSRASSITVQDILTASQCQPVLQHGYQCMFCCCIFPTLRSVKTHSSQKGYSCKGFYRRLKALREQEHKAQEVAAPKV</sequence>
<dbReference type="Proteomes" id="UP000558958">
    <property type="component" value="Unassembled WGS sequence"/>
</dbReference>
<reference evidence="1 2" key="1">
    <citation type="submission" date="2019-09" db="EMBL/GenBank/DDBJ databases">
        <title>Bird 10,000 Genomes (B10K) Project - Family phase.</title>
        <authorList>
            <person name="Zhang G."/>
        </authorList>
    </citation>
    <scope>NUCLEOTIDE SEQUENCE [LARGE SCALE GENOMIC DNA]</scope>
    <source>
        <strain evidence="1">B10K-DU-001-06</strain>
        <tissue evidence="1">Muscle</tissue>
    </source>
</reference>
<dbReference type="EMBL" id="VWZD01002971">
    <property type="protein sequence ID" value="NXG01753.1"/>
    <property type="molecule type" value="Genomic_DNA"/>
</dbReference>
<accession>A0A7K8YFT2</accession>
<feature type="non-terminal residue" evidence="1">
    <location>
        <position position="1"/>
    </location>
</feature>
<feature type="non-terminal residue" evidence="1">
    <location>
        <position position="77"/>
    </location>
</feature>
<dbReference type="InterPro" id="IPR040879">
    <property type="entry name" value="Spt46-like"/>
</dbReference>
<dbReference type="AlphaFoldDB" id="A0A7K8YFT2"/>
<dbReference type="GO" id="GO:0031965">
    <property type="term" value="C:nuclear membrane"/>
    <property type="evidence" value="ECO:0007669"/>
    <property type="project" value="TreeGrafter"/>
</dbReference>
<dbReference type="Pfam" id="PF17734">
    <property type="entry name" value="Spt46"/>
    <property type="match status" value="1"/>
</dbReference>
<evidence type="ECO:0000313" key="2">
    <source>
        <dbReference type="Proteomes" id="UP000558958"/>
    </source>
</evidence>
<proteinExistence type="predicted"/>
<dbReference type="PANTHER" id="PTHR33517">
    <property type="entry name" value="PROTEIN FAM170B-RELATED"/>
    <property type="match status" value="1"/>
</dbReference>
<evidence type="ECO:0000313" key="1">
    <source>
        <dbReference type="EMBL" id="NXG01753.1"/>
    </source>
</evidence>
<organism evidence="1 2">
    <name type="scientific">Sakesphorus luctuosus</name>
    <dbReference type="NCBI Taxonomy" id="419690"/>
    <lineage>
        <taxon>Eukaryota</taxon>
        <taxon>Metazoa</taxon>
        <taxon>Chordata</taxon>
        <taxon>Craniata</taxon>
        <taxon>Vertebrata</taxon>
        <taxon>Euteleostomi</taxon>
        <taxon>Archelosauria</taxon>
        <taxon>Archosauria</taxon>
        <taxon>Dinosauria</taxon>
        <taxon>Saurischia</taxon>
        <taxon>Theropoda</taxon>
        <taxon>Coelurosauria</taxon>
        <taxon>Aves</taxon>
        <taxon>Neognathae</taxon>
        <taxon>Neoaves</taxon>
        <taxon>Telluraves</taxon>
        <taxon>Australaves</taxon>
        <taxon>Passeriformes</taxon>
        <taxon>Thamnophilidae</taxon>
        <taxon>Sakesphorus</taxon>
    </lineage>
</organism>
<name>A0A7K8YFT2_9PASS</name>
<dbReference type="GO" id="GO:0009566">
    <property type="term" value="P:fertilization"/>
    <property type="evidence" value="ECO:0007669"/>
    <property type="project" value="TreeGrafter"/>
</dbReference>
<keyword evidence="2" id="KW-1185">Reference proteome</keyword>
<comment type="caution">
    <text evidence="1">The sequence shown here is derived from an EMBL/GenBank/DDBJ whole genome shotgun (WGS) entry which is preliminary data.</text>
</comment>
<dbReference type="PANTHER" id="PTHR33517:SF4">
    <property type="entry name" value="SPERMATOGENESIS-ASSOCIATED PROTEIN 46"/>
    <property type="match status" value="1"/>
</dbReference>
<protein>
    <submittedName>
        <fullName evidence="1">SPT46 protein</fullName>
    </submittedName>
</protein>
<gene>
    <name evidence="1" type="primary">Spata46</name>
    <name evidence="1" type="ORF">SAKLUC_R12471</name>
</gene>